<dbReference type="AlphaFoldDB" id="A0A067SM24"/>
<gene>
    <name evidence="1" type="ORF">GALMADRAFT_1030058</name>
</gene>
<keyword evidence="2" id="KW-1185">Reference proteome</keyword>
<organism evidence="1 2">
    <name type="scientific">Galerina marginata (strain CBS 339.88)</name>
    <dbReference type="NCBI Taxonomy" id="685588"/>
    <lineage>
        <taxon>Eukaryota</taxon>
        <taxon>Fungi</taxon>
        <taxon>Dikarya</taxon>
        <taxon>Basidiomycota</taxon>
        <taxon>Agaricomycotina</taxon>
        <taxon>Agaricomycetes</taxon>
        <taxon>Agaricomycetidae</taxon>
        <taxon>Agaricales</taxon>
        <taxon>Agaricineae</taxon>
        <taxon>Strophariaceae</taxon>
        <taxon>Galerina</taxon>
    </lineage>
</organism>
<proteinExistence type="predicted"/>
<reference evidence="2" key="1">
    <citation type="journal article" date="2014" name="Proc. Natl. Acad. Sci. U.S.A.">
        <title>Extensive sampling of basidiomycete genomes demonstrates inadequacy of the white-rot/brown-rot paradigm for wood decay fungi.</title>
        <authorList>
            <person name="Riley R."/>
            <person name="Salamov A.A."/>
            <person name="Brown D.W."/>
            <person name="Nagy L.G."/>
            <person name="Floudas D."/>
            <person name="Held B.W."/>
            <person name="Levasseur A."/>
            <person name="Lombard V."/>
            <person name="Morin E."/>
            <person name="Otillar R."/>
            <person name="Lindquist E.A."/>
            <person name="Sun H."/>
            <person name="LaButti K.M."/>
            <person name="Schmutz J."/>
            <person name="Jabbour D."/>
            <person name="Luo H."/>
            <person name="Baker S.E."/>
            <person name="Pisabarro A.G."/>
            <person name="Walton J.D."/>
            <person name="Blanchette R.A."/>
            <person name="Henrissat B."/>
            <person name="Martin F."/>
            <person name="Cullen D."/>
            <person name="Hibbett D.S."/>
            <person name="Grigoriev I.V."/>
        </authorList>
    </citation>
    <scope>NUCLEOTIDE SEQUENCE [LARGE SCALE GENOMIC DNA]</scope>
    <source>
        <strain evidence="2">CBS 339.88</strain>
    </source>
</reference>
<sequence length="208" mass="23978">MYPTALCLTQYQEAKCTPWTSIPVHDSSTINTIPLFSVSLSPPLPTPCHINITYYYDFLRHSTFRAQVRLTSRPETKRPHPLLISTHFSPRVLFCFPFATTYFEASMHTINQPINLPLSYLSTTPWKLLRHPTFPPLNSQCLMRMHCDHPPALSQHPFTVRLAIHNCLYNDIIWNVDLSNFATIDPDSRFKSTKARNEEIRGPSSVTY</sequence>
<dbReference type="Proteomes" id="UP000027222">
    <property type="component" value="Unassembled WGS sequence"/>
</dbReference>
<dbReference type="HOGENOM" id="CLU_1320978_0_0_1"/>
<name>A0A067SM24_GALM3</name>
<accession>A0A067SM24</accession>
<evidence type="ECO:0000313" key="1">
    <source>
        <dbReference type="EMBL" id="KDR68774.1"/>
    </source>
</evidence>
<dbReference type="EMBL" id="KL142406">
    <property type="protein sequence ID" value="KDR68774.1"/>
    <property type="molecule type" value="Genomic_DNA"/>
</dbReference>
<evidence type="ECO:0000313" key="2">
    <source>
        <dbReference type="Proteomes" id="UP000027222"/>
    </source>
</evidence>
<protein>
    <submittedName>
        <fullName evidence="1">Uncharacterized protein</fullName>
    </submittedName>
</protein>